<accession>A0ABX1EEW6</accession>
<feature type="domain" description="Methyltransferase FkbM" evidence="1">
    <location>
        <begin position="78"/>
        <end position="239"/>
    </location>
</feature>
<dbReference type="InterPro" id="IPR052514">
    <property type="entry name" value="SAM-dependent_MTase"/>
</dbReference>
<dbReference type="PANTHER" id="PTHR34203:SF15">
    <property type="entry name" value="SLL1173 PROTEIN"/>
    <property type="match status" value="1"/>
</dbReference>
<dbReference type="EMBL" id="JAAVNE010000092">
    <property type="protein sequence ID" value="NKC34512.1"/>
    <property type="molecule type" value="Genomic_DNA"/>
</dbReference>
<proteinExistence type="predicted"/>
<protein>
    <submittedName>
        <fullName evidence="2">FkbM family methyltransferase</fullName>
    </submittedName>
</protein>
<evidence type="ECO:0000259" key="1">
    <source>
        <dbReference type="Pfam" id="PF05050"/>
    </source>
</evidence>
<evidence type="ECO:0000313" key="2">
    <source>
        <dbReference type="EMBL" id="NKC34512.1"/>
    </source>
</evidence>
<dbReference type="Gene3D" id="3.40.50.150">
    <property type="entry name" value="Vaccinia Virus protein VP39"/>
    <property type="match status" value="1"/>
</dbReference>
<organism evidence="2 3">
    <name type="scientific">Falsiroseomonas selenitidurans</name>
    <dbReference type="NCBI Taxonomy" id="2716335"/>
    <lineage>
        <taxon>Bacteria</taxon>
        <taxon>Pseudomonadati</taxon>
        <taxon>Pseudomonadota</taxon>
        <taxon>Alphaproteobacteria</taxon>
        <taxon>Acetobacterales</taxon>
        <taxon>Roseomonadaceae</taxon>
        <taxon>Falsiroseomonas</taxon>
    </lineage>
</organism>
<sequence length="273" mass="29404">MVDKLSSLLRAKPRHRGDWYYLGGGVGLALTHFGRKIFLPGDDAGMTPEIIVSGRWEPHVEAVLRARLKPGMQVAELGASLGFHTLVMAEAIGPRGHIHSFEPYPKVLPLLRRTLASNDLSGRVTLHEVAILDQPGEVRFAADPIQTGSAHLAIAVAAPNYSEGFTTPAQRLDDALAAVPALNLLRMDVEGTEGLALRGATALIARSPALGIVMEWSPIMLAARGDVAELARWIAAMGFTARRIGRDGRLEPVAAERMPQLEHCDLVLERTGA</sequence>
<name>A0ABX1EEW6_9PROT</name>
<dbReference type="SUPFAM" id="SSF53335">
    <property type="entry name" value="S-adenosyl-L-methionine-dependent methyltransferases"/>
    <property type="match status" value="1"/>
</dbReference>
<keyword evidence="2" id="KW-0489">Methyltransferase</keyword>
<comment type="caution">
    <text evidence="2">The sequence shown here is derived from an EMBL/GenBank/DDBJ whole genome shotgun (WGS) entry which is preliminary data.</text>
</comment>
<evidence type="ECO:0000313" key="3">
    <source>
        <dbReference type="Proteomes" id="UP000787635"/>
    </source>
</evidence>
<reference evidence="2 3" key="1">
    <citation type="submission" date="2020-03" db="EMBL/GenBank/DDBJ databases">
        <title>Roseomonas selenitidurans sp. nov. isolated from urban soil.</title>
        <authorList>
            <person name="Liu H."/>
        </authorList>
    </citation>
    <scope>NUCLEOTIDE SEQUENCE [LARGE SCALE GENOMIC DNA]</scope>
    <source>
        <strain evidence="2 3">BU-1</strain>
    </source>
</reference>
<dbReference type="GO" id="GO:0008168">
    <property type="term" value="F:methyltransferase activity"/>
    <property type="evidence" value="ECO:0007669"/>
    <property type="project" value="UniProtKB-KW"/>
</dbReference>
<dbReference type="NCBIfam" id="TIGR01444">
    <property type="entry name" value="fkbM_fam"/>
    <property type="match status" value="1"/>
</dbReference>
<dbReference type="InterPro" id="IPR006342">
    <property type="entry name" value="FkbM_mtfrase"/>
</dbReference>
<dbReference type="PANTHER" id="PTHR34203">
    <property type="entry name" value="METHYLTRANSFERASE, FKBM FAMILY PROTEIN"/>
    <property type="match status" value="1"/>
</dbReference>
<dbReference type="GO" id="GO:0032259">
    <property type="term" value="P:methylation"/>
    <property type="evidence" value="ECO:0007669"/>
    <property type="project" value="UniProtKB-KW"/>
</dbReference>
<dbReference type="Proteomes" id="UP000787635">
    <property type="component" value="Unassembled WGS sequence"/>
</dbReference>
<dbReference type="Pfam" id="PF05050">
    <property type="entry name" value="Methyltransf_21"/>
    <property type="match status" value="1"/>
</dbReference>
<keyword evidence="3" id="KW-1185">Reference proteome</keyword>
<keyword evidence="2" id="KW-0808">Transferase</keyword>
<dbReference type="RefSeq" id="WP_168035212.1">
    <property type="nucleotide sequence ID" value="NZ_JAAVNE010000092.1"/>
</dbReference>
<gene>
    <name evidence="2" type="ORF">HEQ75_26910</name>
</gene>
<dbReference type="InterPro" id="IPR029063">
    <property type="entry name" value="SAM-dependent_MTases_sf"/>
</dbReference>